<keyword evidence="1" id="KW-0677">Repeat</keyword>
<evidence type="ECO:0000313" key="3">
    <source>
        <dbReference type="EMBL" id="KIK60084.1"/>
    </source>
</evidence>
<evidence type="ECO:0000259" key="2">
    <source>
        <dbReference type="Pfam" id="PF24883"/>
    </source>
</evidence>
<dbReference type="AlphaFoldDB" id="A0A0D0CC59"/>
<evidence type="ECO:0000313" key="4">
    <source>
        <dbReference type="Proteomes" id="UP000053593"/>
    </source>
</evidence>
<dbReference type="HOGENOM" id="CLU_000288_6_8_1"/>
<name>A0A0D0CC59_9AGAR</name>
<proteinExistence type="predicted"/>
<gene>
    <name evidence="3" type="ORF">GYMLUDRAFT_103385</name>
</gene>
<organism evidence="3 4">
    <name type="scientific">Collybiopsis luxurians FD-317 M1</name>
    <dbReference type="NCBI Taxonomy" id="944289"/>
    <lineage>
        <taxon>Eukaryota</taxon>
        <taxon>Fungi</taxon>
        <taxon>Dikarya</taxon>
        <taxon>Basidiomycota</taxon>
        <taxon>Agaricomycotina</taxon>
        <taxon>Agaricomycetes</taxon>
        <taxon>Agaricomycetidae</taxon>
        <taxon>Agaricales</taxon>
        <taxon>Marasmiineae</taxon>
        <taxon>Omphalotaceae</taxon>
        <taxon>Collybiopsis</taxon>
        <taxon>Collybiopsis luxurians</taxon>
    </lineage>
</organism>
<sequence length="177" mass="19706">LPMFNDSHDFVIRGGAFHNAGRDLNIFQEGERGLLTLHRYTSTSALYNAEARFPPPLCHPGTRIAVLEDLDRWMKSGESHDFKIGWLYGAAGAGKSAIAQTFAEACAKNATLAGTFFFWRSDPSRNNHLQLFTTVAFEIAHAVPELHDIINSAVEKNPSVLTSSMETQFDKLILQPW</sequence>
<dbReference type="Proteomes" id="UP000053593">
    <property type="component" value="Unassembled WGS sequence"/>
</dbReference>
<dbReference type="EMBL" id="KN834777">
    <property type="protein sequence ID" value="KIK60084.1"/>
    <property type="molecule type" value="Genomic_DNA"/>
</dbReference>
<evidence type="ECO:0000256" key="1">
    <source>
        <dbReference type="ARBA" id="ARBA00022737"/>
    </source>
</evidence>
<reference evidence="3 4" key="1">
    <citation type="submission" date="2014-04" db="EMBL/GenBank/DDBJ databases">
        <title>Evolutionary Origins and Diversification of the Mycorrhizal Mutualists.</title>
        <authorList>
            <consortium name="DOE Joint Genome Institute"/>
            <consortium name="Mycorrhizal Genomics Consortium"/>
            <person name="Kohler A."/>
            <person name="Kuo A."/>
            <person name="Nagy L.G."/>
            <person name="Floudas D."/>
            <person name="Copeland A."/>
            <person name="Barry K.W."/>
            <person name="Cichocki N."/>
            <person name="Veneault-Fourrey C."/>
            <person name="LaButti K."/>
            <person name="Lindquist E.A."/>
            <person name="Lipzen A."/>
            <person name="Lundell T."/>
            <person name="Morin E."/>
            <person name="Murat C."/>
            <person name="Riley R."/>
            <person name="Ohm R."/>
            <person name="Sun H."/>
            <person name="Tunlid A."/>
            <person name="Henrissat B."/>
            <person name="Grigoriev I.V."/>
            <person name="Hibbett D.S."/>
            <person name="Martin F."/>
        </authorList>
    </citation>
    <scope>NUCLEOTIDE SEQUENCE [LARGE SCALE GENOMIC DNA]</scope>
    <source>
        <strain evidence="3 4">FD-317 M1</strain>
    </source>
</reference>
<dbReference type="SUPFAM" id="SSF52540">
    <property type="entry name" value="P-loop containing nucleoside triphosphate hydrolases"/>
    <property type="match status" value="1"/>
</dbReference>
<dbReference type="Pfam" id="PF24883">
    <property type="entry name" value="NPHP3_N"/>
    <property type="match status" value="1"/>
</dbReference>
<accession>A0A0D0CC59</accession>
<feature type="domain" description="Nephrocystin 3-like N-terminal" evidence="2">
    <location>
        <begin position="69"/>
        <end position="173"/>
    </location>
</feature>
<dbReference type="InterPro" id="IPR056884">
    <property type="entry name" value="NPHP3-like_N"/>
</dbReference>
<feature type="non-terminal residue" evidence="3">
    <location>
        <position position="1"/>
    </location>
</feature>
<dbReference type="OrthoDB" id="5106486at2759"/>
<protein>
    <recommendedName>
        <fullName evidence="2">Nephrocystin 3-like N-terminal domain-containing protein</fullName>
    </recommendedName>
</protein>
<keyword evidence="4" id="KW-1185">Reference proteome</keyword>
<feature type="non-terminal residue" evidence="3">
    <location>
        <position position="177"/>
    </location>
</feature>
<dbReference type="InterPro" id="IPR027417">
    <property type="entry name" value="P-loop_NTPase"/>
</dbReference>